<dbReference type="InterPro" id="IPR049830">
    <property type="entry name" value="HndD"/>
</dbReference>
<organism evidence="9">
    <name type="scientific">uncultured Sporomusa sp</name>
    <dbReference type="NCBI Taxonomy" id="307249"/>
    <lineage>
        <taxon>Bacteria</taxon>
        <taxon>Bacillati</taxon>
        <taxon>Bacillota</taxon>
        <taxon>Negativicutes</taxon>
        <taxon>Selenomonadales</taxon>
        <taxon>Sporomusaceae</taxon>
        <taxon>Sporomusa</taxon>
        <taxon>environmental samples</taxon>
    </lineage>
</organism>
<evidence type="ECO:0000256" key="5">
    <source>
        <dbReference type="ARBA" id="ARBA00023004"/>
    </source>
</evidence>
<dbReference type="InterPro" id="IPR019574">
    <property type="entry name" value="NADH_UbQ_OxRdtase_Gsu_4Fe4S-bd"/>
</dbReference>
<dbReference type="InterPro" id="IPR017896">
    <property type="entry name" value="4Fe4S_Fe-S-bd"/>
</dbReference>
<dbReference type="Pfam" id="PF02256">
    <property type="entry name" value="Fe_hyd_SSU"/>
    <property type="match status" value="1"/>
</dbReference>
<dbReference type="PROSITE" id="PS00198">
    <property type="entry name" value="4FE4S_FER_1"/>
    <property type="match status" value="1"/>
</dbReference>
<evidence type="ECO:0000256" key="2">
    <source>
        <dbReference type="ARBA" id="ARBA00022485"/>
    </source>
</evidence>
<dbReference type="PROSITE" id="PS51379">
    <property type="entry name" value="4FE4S_FER_2"/>
    <property type="match status" value="2"/>
</dbReference>
<dbReference type="InterPro" id="IPR004108">
    <property type="entry name" value="Fe_hydrogenase_lsu_C"/>
</dbReference>
<dbReference type="PROSITE" id="PS51839">
    <property type="entry name" value="4FE4S_HC3"/>
    <property type="match status" value="1"/>
</dbReference>
<comment type="cofactor">
    <cofactor evidence="1">
        <name>[4Fe-4S] cluster</name>
        <dbReference type="ChEBI" id="CHEBI:49883"/>
    </cofactor>
</comment>
<keyword evidence="6" id="KW-0411">Iron-sulfur</keyword>
<evidence type="ECO:0000256" key="4">
    <source>
        <dbReference type="ARBA" id="ARBA00022737"/>
    </source>
</evidence>
<dbReference type="NCBIfam" id="TIGR02512">
    <property type="entry name" value="FeFe_hydrog_A"/>
    <property type="match status" value="1"/>
</dbReference>
<dbReference type="SMART" id="SM00929">
    <property type="entry name" value="NADH-G_4Fe-4S_3"/>
    <property type="match status" value="1"/>
</dbReference>
<dbReference type="InterPro" id="IPR036010">
    <property type="entry name" value="2Fe-2S_ferredoxin-like_sf"/>
</dbReference>
<dbReference type="Pfam" id="PF10588">
    <property type="entry name" value="NADH-G_4Fe-4S_3"/>
    <property type="match status" value="1"/>
</dbReference>
<feature type="domain" description="4Fe-4S ferredoxin-type" evidence="7">
    <location>
        <begin position="147"/>
        <end position="177"/>
    </location>
</feature>
<name>A0A212LTG3_9FIRM</name>
<evidence type="ECO:0000256" key="1">
    <source>
        <dbReference type="ARBA" id="ARBA00001966"/>
    </source>
</evidence>
<dbReference type="NCBIfam" id="NF040763">
    <property type="entry name" value="FeFe_hydrog_A6"/>
    <property type="match status" value="1"/>
</dbReference>
<dbReference type="SUPFAM" id="SSF54862">
    <property type="entry name" value="4Fe-4S ferredoxins"/>
    <property type="match status" value="1"/>
</dbReference>
<keyword evidence="4" id="KW-0677">Repeat</keyword>
<dbReference type="CDD" id="cd00207">
    <property type="entry name" value="fer2"/>
    <property type="match status" value="1"/>
</dbReference>
<dbReference type="SMART" id="SM00902">
    <property type="entry name" value="Fe_hyd_SSU"/>
    <property type="match status" value="1"/>
</dbReference>
<reference evidence="9" key="1">
    <citation type="submission" date="2016-08" db="EMBL/GenBank/DDBJ databases">
        <authorList>
            <person name="Seilhamer J.J."/>
        </authorList>
    </citation>
    <scope>NUCLEOTIDE SEQUENCE</scope>
    <source>
        <strain evidence="9">86</strain>
    </source>
</reference>
<gene>
    <name evidence="9" type="primary">hndD</name>
    <name evidence="9" type="ORF">KL86SPO_30965</name>
</gene>
<dbReference type="AlphaFoldDB" id="A0A212LTG3"/>
<dbReference type="InterPro" id="IPR036991">
    <property type="entry name" value="Fe_hydrogenase_ssu_sf"/>
</dbReference>
<sequence>MGHHASDPNKIVNITIDGIPVSCPETTLILDAAKMVGIDIPVLCYHPDLKVRATCRLCVVALKGQKKLKTACSNEVWDGAEFITNSPEVRQARKDVLELILAEHPQDCLQCIRNTKCELQQLARDFGIAKPLFENQPKQIPVEASNGVIVRDMAKCVKCGRCVEMCQEVQTVGAINTAHRSVDYEITTAFDRPLQDSTCVYCGQCIAVCPVGALYENDETEKVWQAIAAKDNHVLVQVAPAVRVALGEEFGLAPGSITTGKMVAALRRLGFDKVFDTDFAADVTIMEEGSELLERMSHGGTLPLITSCSPGWVNFVETFYPDLLANVSTCKSPQQMFGALAKSYYPQKAGIDPANIVSVSIMPCTAKKYESARPEMNGSGYRDVDIVLTTRELARMIKQAGFDFNKLVEEDFDAPLGLSTGAAVIFGTSGGVMEAALRTVYEVVTGQELANVDFEGVRGLTGVKEAEVDLDGTKVKVAIANGLKNARVILDKIRAGDCEYQFVEIMCCPGGCIGGGGQPWGTTKATKEARMAGLYQADRELPIRQSHKNPAVKALYDEFLGKPLSHKSHELLHTHYHPKHK</sequence>
<dbReference type="GO" id="GO:0008901">
    <property type="term" value="F:ferredoxin hydrogenase activity"/>
    <property type="evidence" value="ECO:0007669"/>
    <property type="project" value="InterPro"/>
</dbReference>
<dbReference type="InterPro" id="IPR009016">
    <property type="entry name" value="Fe_hydrogenase"/>
</dbReference>
<dbReference type="GO" id="GO:0008137">
    <property type="term" value="F:NADH dehydrogenase (ubiquinone) activity"/>
    <property type="evidence" value="ECO:0007669"/>
    <property type="project" value="InterPro"/>
</dbReference>
<accession>A0A212LTG3</accession>
<dbReference type="SUPFAM" id="SSF54292">
    <property type="entry name" value="2Fe-2S ferredoxin-like"/>
    <property type="match status" value="1"/>
</dbReference>
<dbReference type="RefSeq" id="WP_288184014.1">
    <property type="nucleotide sequence ID" value="NZ_LT608335.1"/>
</dbReference>
<dbReference type="InterPro" id="IPR017900">
    <property type="entry name" value="4Fe4S_Fe_S_CS"/>
</dbReference>
<keyword evidence="3" id="KW-0479">Metal-binding</keyword>
<keyword evidence="5" id="KW-0408">Iron</keyword>
<dbReference type="Gene3D" id="4.10.260.20">
    <property type="entry name" value="Iron hydrogenase, small subunit"/>
    <property type="match status" value="1"/>
</dbReference>
<feature type="domain" description="4Fe-4S His(Cys)3-ligated-type" evidence="8">
    <location>
        <begin position="88"/>
        <end position="127"/>
    </location>
</feature>
<dbReference type="Pfam" id="PF02906">
    <property type="entry name" value="Fe_hyd_lg_C"/>
    <property type="match status" value="1"/>
</dbReference>
<dbReference type="SUPFAM" id="SSF53920">
    <property type="entry name" value="Fe-only hydrogenase"/>
    <property type="match status" value="1"/>
</dbReference>
<dbReference type="Gene3D" id="3.10.20.740">
    <property type="match status" value="1"/>
</dbReference>
<dbReference type="InterPro" id="IPR050340">
    <property type="entry name" value="Cytosolic_Fe-S_CAF"/>
</dbReference>
<evidence type="ECO:0000259" key="8">
    <source>
        <dbReference type="PROSITE" id="PS51839"/>
    </source>
</evidence>
<dbReference type="Gene3D" id="3.30.70.20">
    <property type="match status" value="1"/>
</dbReference>
<dbReference type="Gene3D" id="3.40.950.10">
    <property type="entry name" value="Fe-only Hydrogenase (Larger Subunit), Chain L, domain 3"/>
    <property type="match status" value="1"/>
</dbReference>
<dbReference type="EMBL" id="FMJE01000003">
    <property type="protein sequence ID" value="SCM80787.1"/>
    <property type="molecule type" value="Genomic_DNA"/>
</dbReference>
<dbReference type="GO" id="GO:0042773">
    <property type="term" value="P:ATP synthesis coupled electron transport"/>
    <property type="evidence" value="ECO:0007669"/>
    <property type="project" value="InterPro"/>
</dbReference>
<dbReference type="EC" id="1.12.1.3" evidence="9"/>
<feature type="domain" description="4Fe-4S ferredoxin-type" evidence="7">
    <location>
        <begin position="191"/>
        <end position="219"/>
    </location>
</feature>
<dbReference type="Pfam" id="PF13510">
    <property type="entry name" value="Fer2_4"/>
    <property type="match status" value="1"/>
</dbReference>
<dbReference type="PANTHER" id="PTHR11615">
    <property type="entry name" value="NITRATE, FORMATE, IRON DEHYDROGENASE"/>
    <property type="match status" value="1"/>
</dbReference>
<dbReference type="GO" id="GO:0016020">
    <property type="term" value="C:membrane"/>
    <property type="evidence" value="ECO:0007669"/>
    <property type="project" value="InterPro"/>
</dbReference>
<dbReference type="InterPro" id="IPR003149">
    <property type="entry name" value="Fe_hydrogenase_ssu"/>
</dbReference>
<dbReference type="Gene3D" id="3.40.50.1780">
    <property type="match status" value="1"/>
</dbReference>
<dbReference type="InterPro" id="IPR013352">
    <property type="entry name" value="Fe_hydrogenase_subset"/>
</dbReference>
<dbReference type="InterPro" id="IPR000283">
    <property type="entry name" value="NADH_UbQ_OxRdtase_75kDa_su_CS"/>
</dbReference>
<dbReference type="InterPro" id="IPR001041">
    <property type="entry name" value="2Fe-2S_ferredoxin-type"/>
</dbReference>
<evidence type="ECO:0000256" key="3">
    <source>
        <dbReference type="ARBA" id="ARBA00022723"/>
    </source>
</evidence>
<dbReference type="GO" id="GO:0051539">
    <property type="term" value="F:4 iron, 4 sulfur cluster binding"/>
    <property type="evidence" value="ECO:0007669"/>
    <property type="project" value="UniProtKB-KW"/>
</dbReference>
<keyword evidence="9" id="KW-0560">Oxidoreductase</keyword>
<dbReference type="FunFam" id="3.30.70.20:FF:000035">
    <property type="entry name" value="Iron hydrogenase 1"/>
    <property type="match status" value="1"/>
</dbReference>
<dbReference type="InterPro" id="IPR054351">
    <property type="entry name" value="NADH_UbQ_OxRdtase_ferredoxin"/>
</dbReference>
<dbReference type="PROSITE" id="PS00641">
    <property type="entry name" value="COMPLEX1_75K_1"/>
    <property type="match status" value="1"/>
</dbReference>
<dbReference type="Pfam" id="PF22117">
    <property type="entry name" value="Fer4_Nqo3"/>
    <property type="match status" value="1"/>
</dbReference>
<evidence type="ECO:0000259" key="7">
    <source>
        <dbReference type="PROSITE" id="PS51379"/>
    </source>
</evidence>
<dbReference type="GO" id="GO:0050583">
    <property type="term" value="F:hydrogen dehydrogenase (NADP+) activity"/>
    <property type="evidence" value="ECO:0007669"/>
    <property type="project" value="UniProtKB-EC"/>
</dbReference>
<proteinExistence type="predicted"/>
<evidence type="ECO:0000313" key="9">
    <source>
        <dbReference type="EMBL" id="SCM80787.1"/>
    </source>
</evidence>
<keyword evidence="2" id="KW-0004">4Fe-4S</keyword>
<protein>
    <submittedName>
        <fullName evidence="9">NADP-reducing hydrogenase subunit HndC</fullName>
        <ecNumber evidence="9">1.12.1.3</ecNumber>
    </submittedName>
</protein>
<dbReference type="GO" id="GO:0005506">
    <property type="term" value="F:iron ion binding"/>
    <property type="evidence" value="ECO:0007669"/>
    <property type="project" value="InterPro"/>
</dbReference>
<evidence type="ECO:0000256" key="6">
    <source>
        <dbReference type="ARBA" id="ARBA00023014"/>
    </source>
</evidence>